<dbReference type="EMBL" id="DSVQ01000012">
    <property type="protein sequence ID" value="HGT39256.1"/>
    <property type="molecule type" value="Genomic_DNA"/>
</dbReference>
<name>A0A7C4LL30_9PLAN</name>
<accession>A0A7C4LL30</accession>
<comment type="caution">
    <text evidence="1">The sequence shown here is derived from an EMBL/GenBank/DDBJ whole genome shotgun (WGS) entry which is preliminary data.</text>
</comment>
<gene>
    <name evidence="1" type="ORF">ENS64_08345</name>
</gene>
<dbReference type="InterPro" id="IPR046479">
    <property type="entry name" value="DUF6800"/>
</dbReference>
<proteinExistence type="predicted"/>
<reference evidence="1" key="1">
    <citation type="journal article" date="2020" name="mSystems">
        <title>Genome- and Community-Level Interaction Insights into Carbon Utilization and Element Cycling Functions of Hydrothermarchaeota in Hydrothermal Sediment.</title>
        <authorList>
            <person name="Zhou Z."/>
            <person name="Liu Y."/>
            <person name="Xu W."/>
            <person name="Pan J."/>
            <person name="Luo Z.H."/>
            <person name="Li M."/>
        </authorList>
    </citation>
    <scope>NUCLEOTIDE SEQUENCE [LARGE SCALE GENOMIC DNA]</scope>
    <source>
        <strain evidence="1">SpSt-508</strain>
    </source>
</reference>
<organism evidence="1">
    <name type="scientific">Schlesneria paludicola</name>
    <dbReference type="NCBI Taxonomy" id="360056"/>
    <lineage>
        <taxon>Bacteria</taxon>
        <taxon>Pseudomonadati</taxon>
        <taxon>Planctomycetota</taxon>
        <taxon>Planctomycetia</taxon>
        <taxon>Planctomycetales</taxon>
        <taxon>Planctomycetaceae</taxon>
        <taxon>Schlesneria</taxon>
    </lineage>
</organism>
<protein>
    <submittedName>
        <fullName evidence="1">Uncharacterized protein</fullName>
    </submittedName>
</protein>
<sequence>MPRIERDRELARRRHRKQKIRKLVARYIQASNQADKLAIVAKVRRLSPMYDIEARVAELTARGQVPAPPKKK</sequence>
<dbReference type="Pfam" id="PF20607">
    <property type="entry name" value="DUF6800"/>
    <property type="match status" value="1"/>
</dbReference>
<evidence type="ECO:0000313" key="1">
    <source>
        <dbReference type="EMBL" id="HGT39256.1"/>
    </source>
</evidence>
<dbReference type="AlphaFoldDB" id="A0A7C4LL30"/>